<dbReference type="EMBL" id="KN838644">
    <property type="protein sequence ID" value="KIJ99593.1"/>
    <property type="molecule type" value="Genomic_DNA"/>
</dbReference>
<proteinExistence type="predicted"/>
<evidence type="ECO:0000256" key="1">
    <source>
        <dbReference type="SAM" id="MobiDB-lite"/>
    </source>
</evidence>
<gene>
    <name evidence="2" type="ORF">K443DRAFT_164965</name>
</gene>
<protein>
    <submittedName>
        <fullName evidence="2">Uncharacterized protein</fullName>
    </submittedName>
</protein>
<organism evidence="2 3">
    <name type="scientific">Laccaria amethystina LaAM-08-1</name>
    <dbReference type="NCBI Taxonomy" id="1095629"/>
    <lineage>
        <taxon>Eukaryota</taxon>
        <taxon>Fungi</taxon>
        <taxon>Dikarya</taxon>
        <taxon>Basidiomycota</taxon>
        <taxon>Agaricomycotina</taxon>
        <taxon>Agaricomycetes</taxon>
        <taxon>Agaricomycetidae</taxon>
        <taxon>Agaricales</taxon>
        <taxon>Agaricineae</taxon>
        <taxon>Hydnangiaceae</taxon>
        <taxon>Laccaria</taxon>
    </lineage>
</organism>
<evidence type="ECO:0000313" key="3">
    <source>
        <dbReference type="Proteomes" id="UP000054477"/>
    </source>
</evidence>
<reference evidence="2 3" key="1">
    <citation type="submission" date="2014-04" db="EMBL/GenBank/DDBJ databases">
        <authorList>
            <consortium name="DOE Joint Genome Institute"/>
            <person name="Kuo A."/>
            <person name="Kohler A."/>
            <person name="Nagy L.G."/>
            <person name="Floudas D."/>
            <person name="Copeland A."/>
            <person name="Barry K.W."/>
            <person name="Cichocki N."/>
            <person name="Veneault-Fourrey C."/>
            <person name="LaButti K."/>
            <person name="Lindquist E.A."/>
            <person name="Lipzen A."/>
            <person name="Lundell T."/>
            <person name="Morin E."/>
            <person name="Murat C."/>
            <person name="Sun H."/>
            <person name="Tunlid A."/>
            <person name="Henrissat B."/>
            <person name="Grigoriev I.V."/>
            <person name="Hibbett D.S."/>
            <person name="Martin F."/>
            <person name="Nordberg H.P."/>
            <person name="Cantor M.N."/>
            <person name="Hua S.X."/>
        </authorList>
    </citation>
    <scope>NUCLEOTIDE SEQUENCE [LARGE SCALE GENOMIC DNA]</scope>
    <source>
        <strain evidence="2 3">LaAM-08-1</strain>
    </source>
</reference>
<accession>A0A0C9XDH1</accession>
<evidence type="ECO:0000313" key="2">
    <source>
        <dbReference type="EMBL" id="KIJ99593.1"/>
    </source>
</evidence>
<dbReference type="Proteomes" id="UP000054477">
    <property type="component" value="Unassembled WGS sequence"/>
</dbReference>
<dbReference type="AlphaFoldDB" id="A0A0C9XDH1"/>
<name>A0A0C9XDH1_9AGAR</name>
<reference evidence="3" key="2">
    <citation type="submission" date="2015-01" db="EMBL/GenBank/DDBJ databases">
        <title>Evolutionary Origins and Diversification of the Mycorrhizal Mutualists.</title>
        <authorList>
            <consortium name="DOE Joint Genome Institute"/>
            <consortium name="Mycorrhizal Genomics Consortium"/>
            <person name="Kohler A."/>
            <person name="Kuo A."/>
            <person name="Nagy L.G."/>
            <person name="Floudas D."/>
            <person name="Copeland A."/>
            <person name="Barry K.W."/>
            <person name="Cichocki N."/>
            <person name="Veneault-Fourrey C."/>
            <person name="LaButti K."/>
            <person name="Lindquist E.A."/>
            <person name="Lipzen A."/>
            <person name="Lundell T."/>
            <person name="Morin E."/>
            <person name="Murat C."/>
            <person name="Riley R."/>
            <person name="Ohm R."/>
            <person name="Sun H."/>
            <person name="Tunlid A."/>
            <person name="Henrissat B."/>
            <person name="Grigoriev I.V."/>
            <person name="Hibbett D.S."/>
            <person name="Martin F."/>
        </authorList>
    </citation>
    <scope>NUCLEOTIDE SEQUENCE [LARGE SCALE GENOMIC DNA]</scope>
    <source>
        <strain evidence="3">LaAM-08-1</strain>
    </source>
</reference>
<feature type="region of interest" description="Disordered" evidence="1">
    <location>
        <begin position="50"/>
        <end position="76"/>
    </location>
</feature>
<keyword evidence="3" id="KW-1185">Reference proteome</keyword>
<dbReference type="HOGENOM" id="CLU_2277914_0_0_1"/>
<sequence length="102" mass="12326">MIICVHVFAKSITLTTTTTMASRQGGKLKPLKVRQMINTRTGRLTLLWTRRPRRERRRRRRKILPSRRKRRLRPRRSRLLARKVGRWLEVVSRSLAINKMQR</sequence>